<evidence type="ECO:0000313" key="2">
    <source>
        <dbReference type="Proteomes" id="UP000754883"/>
    </source>
</evidence>
<sequence length="99" mass="10878">MVNLIPFIHLDSGWEEYGSACMKEPGGSQPPSLSSPHTALGSMLIILDAQPLASLKVVAECFQTVQRASAHKFEQSAIEKFHKGIVREEQELFLLRLAA</sequence>
<proteinExistence type="predicted"/>
<dbReference type="Proteomes" id="UP000754883">
    <property type="component" value="Unassembled WGS sequence"/>
</dbReference>
<reference evidence="1" key="1">
    <citation type="submission" date="2021-10" db="EMBL/GenBank/DDBJ databases">
        <authorList>
            <person name="Piombo E."/>
        </authorList>
    </citation>
    <scope>NUCLEOTIDE SEQUENCE</scope>
</reference>
<name>A0A9N9UKL0_9HYPO</name>
<comment type="caution">
    <text evidence="1">The sequence shown here is derived from an EMBL/GenBank/DDBJ whole genome shotgun (WGS) entry which is preliminary data.</text>
</comment>
<accession>A0A9N9UKL0</accession>
<protein>
    <submittedName>
        <fullName evidence="1">Uncharacterized protein</fullName>
    </submittedName>
</protein>
<organism evidence="1 2">
    <name type="scientific">Clonostachys byssicola</name>
    <dbReference type="NCBI Taxonomy" id="160290"/>
    <lineage>
        <taxon>Eukaryota</taxon>
        <taxon>Fungi</taxon>
        <taxon>Dikarya</taxon>
        <taxon>Ascomycota</taxon>
        <taxon>Pezizomycotina</taxon>
        <taxon>Sordariomycetes</taxon>
        <taxon>Hypocreomycetidae</taxon>
        <taxon>Hypocreales</taxon>
        <taxon>Bionectriaceae</taxon>
        <taxon>Clonostachys</taxon>
    </lineage>
</organism>
<keyword evidence="2" id="KW-1185">Reference proteome</keyword>
<evidence type="ECO:0000313" key="1">
    <source>
        <dbReference type="EMBL" id="CAG9989985.1"/>
    </source>
</evidence>
<gene>
    <name evidence="1" type="ORF">CBYS24578_00005631</name>
</gene>
<dbReference type="EMBL" id="CABFNO020001467">
    <property type="protein sequence ID" value="CAG9989985.1"/>
    <property type="molecule type" value="Genomic_DNA"/>
</dbReference>
<dbReference type="AlphaFoldDB" id="A0A9N9UKL0"/>